<feature type="domain" description="N-acetyltransferase" evidence="1">
    <location>
        <begin position="5"/>
        <end position="145"/>
    </location>
</feature>
<dbReference type="InterPro" id="IPR016181">
    <property type="entry name" value="Acyl_CoA_acyltransferase"/>
</dbReference>
<dbReference type="InterPro" id="IPR000182">
    <property type="entry name" value="GNAT_dom"/>
</dbReference>
<evidence type="ECO:0000313" key="2">
    <source>
        <dbReference type="EMBL" id="UVW33957.1"/>
    </source>
</evidence>
<keyword evidence="3" id="KW-1185">Reference proteome</keyword>
<evidence type="ECO:0000313" key="3">
    <source>
        <dbReference type="Proteomes" id="UP001059934"/>
    </source>
</evidence>
<dbReference type="CDD" id="cd04301">
    <property type="entry name" value="NAT_SF"/>
    <property type="match status" value="1"/>
</dbReference>
<reference evidence="2" key="1">
    <citation type="submission" date="2022-08" db="EMBL/GenBank/DDBJ databases">
        <title>Catabolic pathway analysis in culturable SAR92 clade bacteria reveals their overlooked roles in DMSP degradation in coastal seas.</title>
        <authorList>
            <person name="He X."/>
            <person name="Zhang X."/>
            <person name="Zhang Y."/>
        </authorList>
    </citation>
    <scope>NUCLEOTIDE SEQUENCE</scope>
    <source>
        <strain evidence="2">H455</strain>
    </source>
</reference>
<evidence type="ECO:0000259" key="1">
    <source>
        <dbReference type="PROSITE" id="PS51186"/>
    </source>
</evidence>
<dbReference type="SUPFAM" id="SSF55729">
    <property type="entry name" value="Acyl-CoA N-acyltransferases (Nat)"/>
    <property type="match status" value="1"/>
</dbReference>
<gene>
    <name evidence="2" type="ORF">NYF23_07880</name>
</gene>
<protein>
    <submittedName>
        <fullName evidence="2">GNAT family N-acetyltransferase</fullName>
    </submittedName>
</protein>
<name>A0ABY5TJ97_9GAMM</name>
<dbReference type="PROSITE" id="PS51186">
    <property type="entry name" value="GNAT"/>
    <property type="match status" value="1"/>
</dbReference>
<organism evidence="2 3">
    <name type="scientific">SAR92 clade bacterium H455</name>
    <dbReference type="NCBI Taxonomy" id="2974818"/>
    <lineage>
        <taxon>Bacteria</taxon>
        <taxon>Pseudomonadati</taxon>
        <taxon>Pseudomonadota</taxon>
        <taxon>Gammaproteobacteria</taxon>
        <taxon>Cellvibrionales</taxon>
        <taxon>Porticoccaceae</taxon>
        <taxon>SAR92 clade</taxon>
    </lineage>
</organism>
<proteinExistence type="predicted"/>
<dbReference type="EMBL" id="CP103416">
    <property type="protein sequence ID" value="UVW33957.1"/>
    <property type="molecule type" value="Genomic_DNA"/>
</dbReference>
<dbReference type="Gene3D" id="3.40.630.30">
    <property type="match status" value="1"/>
</dbReference>
<accession>A0ABY5TJ97</accession>
<dbReference type="Pfam" id="PF13673">
    <property type="entry name" value="Acetyltransf_10"/>
    <property type="match status" value="1"/>
</dbReference>
<sequence>MQSKLPIRVEKTSWQASVKEIKQIRSLVFVEEQQVPYELDFDGLDPGCIHWLAYDSDNRPVGTGRLLADGHFGRMAVLKPNRRRGIGDAIMRAVIKTAAAEQLPELFLHAQLTALPFYSGLGFIRYGEEFFDAGMPHIAMKLELI</sequence>
<dbReference type="Proteomes" id="UP001059934">
    <property type="component" value="Chromosome"/>
</dbReference>